<evidence type="ECO:0000313" key="2">
    <source>
        <dbReference type="EMBL" id="KAG1889069.1"/>
    </source>
</evidence>
<name>A0AAD4DQ41_9AGAM</name>
<organism evidence="2 3">
    <name type="scientific">Suillus fuscotomentosus</name>
    <dbReference type="NCBI Taxonomy" id="1912939"/>
    <lineage>
        <taxon>Eukaryota</taxon>
        <taxon>Fungi</taxon>
        <taxon>Dikarya</taxon>
        <taxon>Basidiomycota</taxon>
        <taxon>Agaricomycotina</taxon>
        <taxon>Agaricomycetes</taxon>
        <taxon>Agaricomycetidae</taxon>
        <taxon>Boletales</taxon>
        <taxon>Suillineae</taxon>
        <taxon>Suillaceae</taxon>
        <taxon>Suillus</taxon>
    </lineage>
</organism>
<sequence>MTSFEETPAIVSLKDSGYPKILDHLEKGASAETTILSPDHFLEIDTILGNADVGTAATTSLVVNIIRTTKLLENAVSCEDLDAATRALAVLQFQKQIRAIALHLLPDDFTDTIALATKRVGEKIDRPVRTLKRKKAMIDHTCICLRCGGYRHTFRKCPDYVCCVCSELGPDHLSVHCPQLNGEIQLQEFRDDEKFFETRRLGEEPRRARSTHCSEPTTTFADPSLPHHDTRTLLHSHRGEE</sequence>
<feature type="compositionally biased region" description="Polar residues" evidence="1">
    <location>
        <begin position="211"/>
        <end position="221"/>
    </location>
</feature>
<keyword evidence="3" id="KW-1185">Reference proteome</keyword>
<dbReference type="Proteomes" id="UP001195769">
    <property type="component" value="Unassembled WGS sequence"/>
</dbReference>
<comment type="caution">
    <text evidence="2">The sequence shown here is derived from an EMBL/GenBank/DDBJ whole genome shotgun (WGS) entry which is preliminary data.</text>
</comment>
<feature type="compositionally biased region" description="Basic and acidic residues" evidence="1">
    <location>
        <begin position="225"/>
        <end position="241"/>
    </location>
</feature>
<proteinExistence type="predicted"/>
<evidence type="ECO:0000313" key="3">
    <source>
        <dbReference type="Proteomes" id="UP001195769"/>
    </source>
</evidence>
<accession>A0AAD4DQ41</accession>
<reference evidence="2" key="1">
    <citation type="journal article" date="2020" name="New Phytol.">
        <title>Comparative genomics reveals dynamic genome evolution in host specialist ectomycorrhizal fungi.</title>
        <authorList>
            <person name="Lofgren L.A."/>
            <person name="Nguyen N.H."/>
            <person name="Vilgalys R."/>
            <person name="Ruytinx J."/>
            <person name="Liao H.L."/>
            <person name="Branco S."/>
            <person name="Kuo A."/>
            <person name="LaButti K."/>
            <person name="Lipzen A."/>
            <person name="Andreopoulos W."/>
            <person name="Pangilinan J."/>
            <person name="Riley R."/>
            <person name="Hundley H."/>
            <person name="Na H."/>
            <person name="Barry K."/>
            <person name="Grigoriev I.V."/>
            <person name="Stajich J.E."/>
            <person name="Kennedy P.G."/>
        </authorList>
    </citation>
    <scope>NUCLEOTIDE SEQUENCE</scope>
    <source>
        <strain evidence="2">FC203</strain>
    </source>
</reference>
<protein>
    <submittedName>
        <fullName evidence="2">Uncharacterized protein</fullName>
    </submittedName>
</protein>
<dbReference type="GeneID" id="64662969"/>
<dbReference type="AlphaFoldDB" id="A0AAD4DQ41"/>
<dbReference type="RefSeq" id="XP_041217388.1">
    <property type="nucleotide sequence ID" value="XM_041368671.1"/>
</dbReference>
<feature type="region of interest" description="Disordered" evidence="1">
    <location>
        <begin position="200"/>
        <end position="241"/>
    </location>
</feature>
<gene>
    <name evidence="2" type="ORF">F5891DRAFT_1198768</name>
</gene>
<dbReference type="EMBL" id="JABBWK010000163">
    <property type="protein sequence ID" value="KAG1889069.1"/>
    <property type="molecule type" value="Genomic_DNA"/>
</dbReference>
<evidence type="ECO:0000256" key="1">
    <source>
        <dbReference type="SAM" id="MobiDB-lite"/>
    </source>
</evidence>